<evidence type="ECO:0000256" key="1">
    <source>
        <dbReference type="SAM" id="MobiDB-lite"/>
    </source>
</evidence>
<proteinExistence type="predicted"/>
<dbReference type="GeneID" id="37170249"/>
<protein>
    <recommendedName>
        <fullName evidence="4">Methyltransferase domain-containing protein</fullName>
    </recommendedName>
</protein>
<gene>
    <name evidence="2" type="ORF">BO86DRAFT_176990</name>
</gene>
<reference evidence="2 3" key="1">
    <citation type="submission" date="2018-02" db="EMBL/GenBank/DDBJ databases">
        <title>The genomes of Aspergillus section Nigri reveals drivers in fungal speciation.</title>
        <authorList>
            <consortium name="DOE Joint Genome Institute"/>
            <person name="Vesth T.C."/>
            <person name="Nybo J."/>
            <person name="Theobald S."/>
            <person name="Brandl J."/>
            <person name="Frisvad J.C."/>
            <person name="Nielsen K.F."/>
            <person name="Lyhne E.K."/>
            <person name="Kogle M.E."/>
            <person name="Kuo A."/>
            <person name="Riley R."/>
            <person name="Clum A."/>
            <person name="Nolan M."/>
            <person name="Lipzen A."/>
            <person name="Salamov A."/>
            <person name="Henrissat B."/>
            <person name="Wiebenga A."/>
            <person name="De vries R.P."/>
            <person name="Grigoriev I.V."/>
            <person name="Mortensen U.H."/>
            <person name="Andersen M.R."/>
            <person name="Baker S.E."/>
        </authorList>
    </citation>
    <scope>NUCLEOTIDE SEQUENCE [LARGE SCALE GENOMIC DNA]</scope>
    <source>
        <strain evidence="2 3">CBS 114.51</strain>
    </source>
</reference>
<sequence length="128" mass="13923">MGPVSALDGYILDRTMYESVRLNEQHLLWKLQTGHVLSPLIPHRPGIRVADLGTGTGIWCLELGQALDVDQAELVGYDVSRDAFSPILNTTTERETEYSGPNVRSGPGGPARSFRRGTPAFVGLCGTR</sequence>
<dbReference type="EMBL" id="KZ824824">
    <property type="protein sequence ID" value="RAH78615.1"/>
    <property type="molecule type" value="Genomic_DNA"/>
</dbReference>
<dbReference type="OrthoDB" id="417697at2759"/>
<evidence type="ECO:0008006" key="4">
    <source>
        <dbReference type="Google" id="ProtNLM"/>
    </source>
</evidence>
<dbReference type="Proteomes" id="UP000249497">
    <property type="component" value="Unassembled WGS sequence"/>
</dbReference>
<evidence type="ECO:0000313" key="3">
    <source>
        <dbReference type="Proteomes" id="UP000249497"/>
    </source>
</evidence>
<dbReference type="RefSeq" id="XP_025524509.1">
    <property type="nucleotide sequence ID" value="XM_025666557.1"/>
</dbReference>
<name>A0A8T8WRY4_ASPJA</name>
<feature type="region of interest" description="Disordered" evidence="1">
    <location>
        <begin position="91"/>
        <end position="112"/>
    </location>
</feature>
<organism evidence="2 3">
    <name type="scientific">Aspergillus japonicus CBS 114.51</name>
    <dbReference type="NCBI Taxonomy" id="1448312"/>
    <lineage>
        <taxon>Eukaryota</taxon>
        <taxon>Fungi</taxon>
        <taxon>Dikarya</taxon>
        <taxon>Ascomycota</taxon>
        <taxon>Pezizomycotina</taxon>
        <taxon>Eurotiomycetes</taxon>
        <taxon>Eurotiomycetidae</taxon>
        <taxon>Eurotiales</taxon>
        <taxon>Aspergillaceae</taxon>
        <taxon>Aspergillus</taxon>
        <taxon>Aspergillus subgen. Circumdati</taxon>
    </lineage>
</organism>
<dbReference type="Gene3D" id="3.40.50.150">
    <property type="entry name" value="Vaccinia Virus protein VP39"/>
    <property type="match status" value="1"/>
</dbReference>
<dbReference type="AlphaFoldDB" id="A0A8T8WRY4"/>
<keyword evidence="3" id="KW-1185">Reference proteome</keyword>
<accession>A0A8T8WRY4</accession>
<dbReference type="InterPro" id="IPR029063">
    <property type="entry name" value="SAM-dependent_MTases_sf"/>
</dbReference>
<evidence type="ECO:0000313" key="2">
    <source>
        <dbReference type="EMBL" id="RAH78615.1"/>
    </source>
</evidence>
<dbReference type="SUPFAM" id="SSF53335">
    <property type="entry name" value="S-adenosyl-L-methionine-dependent methyltransferases"/>
    <property type="match status" value="1"/>
</dbReference>